<dbReference type="EMBL" id="FR687360">
    <property type="protein sequence ID" value="CBW77062.1"/>
    <property type="molecule type" value="Genomic_DNA"/>
</dbReference>
<evidence type="ECO:0000313" key="2">
    <source>
        <dbReference type="EMBL" id="CBW77062.1"/>
    </source>
</evidence>
<dbReference type="AlphaFoldDB" id="E5AVD8"/>
<name>E5AVD8_MYCRK</name>
<dbReference type="eggNOG" id="ENOG5030Y15">
    <property type="taxonomic scope" value="Bacteria"/>
</dbReference>
<evidence type="ECO:0000313" key="3">
    <source>
        <dbReference type="Proteomes" id="UP000007437"/>
    </source>
</evidence>
<reference evidence="2 3" key="1">
    <citation type="journal article" date="2011" name="J. Bacteriol.">
        <title>Complete genome sequence of Burkholderia rhizoxinica, an endosymbiont of Rhizopus microsporus.</title>
        <authorList>
            <person name="Lackner G."/>
            <person name="Moebius N."/>
            <person name="Partida-Martinez L."/>
            <person name="Hertweck C."/>
        </authorList>
    </citation>
    <scope>NUCLEOTIDE SEQUENCE [LARGE SCALE GENOMIC DNA]</scope>
    <source>
        <strain evidence="3">DSM 19002 / CIP 109453 / HKI 454</strain>
        <plasmid evidence="2 3">pBRH01</plasmid>
    </source>
</reference>
<feature type="compositionally biased region" description="Low complexity" evidence="1">
    <location>
        <begin position="57"/>
        <end position="68"/>
    </location>
</feature>
<geneLocation type="plasmid" evidence="2 3">
    <name>pBRH01</name>
</geneLocation>
<dbReference type="Proteomes" id="UP000007437">
    <property type="component" value="Plasmid pBRH01"/>
</dbReference>
<feature type="region of interest" description="Disordered" evidence="1">
    <location>
        <begin position="45"/>
        <end position="68"/>
    </location>
</feature>
<gene>
    <name evidence="2" type="ordered locus">RBRH_02765</name>
</gene>
<organism evidence="2 3">
    <name type="scientific">Mycetohabitans rhizoxinica (strain DSM 19002 / CIP 109453 / HKI 454)</name>
    <name type="common">Paraburkholderia rhizoxinica</name>
    <dbReference type="NCBI Taxonomy" id="882378"/>
    <lineage>
        <taxon>Bacteria</taxon>
        <taxon>Pseudomonadati</taxon>
        <taxon>Pseudomonadota</taxon>
        <taxon>Betaproteobacteria</taxon>
        <taxon>Burkholderiales</taxon>
        <taxon>Burkholderiaceae</taxon>
        <taxon>Mycetohabitans</taxon>
    </lineage>
</organism>
<sequence>MDVAVLQISRHRRPIVAATIAVAALAWLGACAPVAGPSDAGPTDAASLRAGFGHGGQPSSAAPATAPTLAAASGTEAASSNAAKGQHGLARDIVVGGDLGYHVTLKMTPPAQVCDADAFVDGVRTGYITTWNGLVAASGGALGNGAMHRPVFDPAPVAPSEERYRLQWKGGPEPANACAAYGYQIGKVMGTRQAYIDARGAS</sequence>
<keyword evidence="2" id="KW-0614">Plasmid</keyword>
<proteinExistence type="predicted"/>
<accession>E5AVD8</accession>
<dbReference type="HOGENOM" id="CLU_1479419_0_0_4"/>
<dbReference type="KEGG" id="brh:RBRH_02765"/>
<protein>
    <submittedName>
        <fullName evidence="2">Uncharacterized protein</fullName>
    </submittedName>
</protein>
<evidence type="ECO:0000256" key="1">
    <source>
        <dbReference type="SAM" id="MobiDB-lite"/>
    </source>
</evidence>